<proteinExistence type="predicted"/>
<sequence>MQREIMGNGSFNLPPGFVFSPTDEELVLHFLYSKATLLPCHPNIIPDLDLSLLDPWDLNGKALSSGNEYYFFTKVKEKWATENGYWREIGVTNHIFSALDEKVGMKKYHVFHVGEDPQVTETNWVMHEYHICTSGFDTSYQSARRKRIQDKKWSKWVLCRVYEKNKSQNCYRHEDDSGSELSLLDEVYLSLDDDLEEISMPSYINQI</sequence>
<dbReference type="PROSITE" id="PS51005">
    <property type="entry name" value="NAC"/>
    <property type="match status" value="1"/>
</dbReference>
<dbReference type="Proteomes" id="UP000188354">
    <property type="component" value="Chromosome LG14"/>
</dbReference>
<dbReference type="Pfam" id="PF02365">
    <property type="entry name" value="NAM"/>
    <property type="match status" value="1"/>
</dbReference>
<dbReference type="GO" id="GO:0048731">
    <property type="term" value="P:system development"/>
    <property type="evidence" value="ECO:0007669"/>
    <property type="project" value="TreeGrafter"/>
</dbReference>
<evidence type="ECO:0000256" key="2">
    <source>
        <dbReference type="ARBA" id="ARBA00023125"/>
    </source>
</evidence>
<dbReference type="OrthoDB" id="1877845at2759"/>
<dbReference type="PANTHER" id="PTHR31719">
    <property type="entry name" value="NAC TRANSCRIPTION FACTOR 56"/>
    <property type="match status" value="1"/>
</dbReference>
<keyword evidence="1" id="KW-0805">Transcription regulation</keyword>
<evidence type="ECO:0000256" key="4">
    <source>
        <dbReference type="ARBA" id="ARBA00023242"/>
    </source>
</evidence>
<evidence type="ECO:0000256" key="3">
    <source>
        <dbReference type="ARBA" id="ARBA00023163"/>
    </source>
</evidence>
<dbReference type="PANTHER" id="PTHR31719:SF85">
    <property type="entry name" value="NAC DOMAIN-CONTAINING PROTEIN"/>
    <property type="match status" value="1"/>
</dbReference>
<name>A0A4P1QZB7_LUPAN</name>
<dbReference type="GO" id="GO:0003677">
    <property type="term" value="F:DNA binding"/>
    <property type="evidence" value="ECO:0007669"/>
    <property type="project" value="UniProtKB-KW"/>
</dbReference>
<dbReference type="InterPro" id="IPR003441">
    <property type="entry name" value="NAC-dom"/>
</dbReference>
<dbReference type="Gene3D" id="2.170.150.80">
    <property type="entry name" value="NAC domain"/>
    <property type="match status" value="1"/>
</dbReference>
<evidence type="ECO:0000256" key="1">
    <source>
        <dbReference type="ARBA" id="ARBA00023015"/>
    </source>
</evidence>
<dbReference type="KEGG" id="lang:109327094"/>
<dbReference type="GO" id="GO:0006355">
    <property type="term" value="P:regulation of DNA-templated transcription"/>
    <property type="evidence" value="ECO:0007669"/>
    <property type="project" value="InterPro"/>
</dbReference>
<organism evidence="6 7">
    <name type="scientific">Lupinus angustifolius</name>
    <name type="common">Narrow-leaved blue lupine</name>
    <dbReference type="NCBI Taxonomy" id="3871"/>
    <lineage>
        <taxon>Eukaryota</taxon>
        <taxon>Viridiplantae</taxon>
        <taxon>Streptophyta</taxon>
        <taxon>Embryophyta</taxon>
        <taxon>Tracheophyta</taxon>
        <taxon>Spermatophyta</taxon>
        <taxon>Magnoliopsida</taxon>
        <taxon>eudicotyledons</taxon>
        <taxon>Gunneridae</taxon>
        <taxon>Pentapetalae</taxon>
        <taxon>rosids</taxon>
        <taxon>fabids</taxon>
        <taxon>Fabales</taxon>
        <taxon>Fabaceae</taxon>
        <taxon>Papilionoideae</taxon>
        <taxon>50 kb inversion clade</taxon>
        <taxon>genistoids sensu lato</taxon>
        <taxon>core genistoids</taxon>
        <taxon>Genisteae</taxon>
        <taxon>Lupinus</taxon>
    </lineage>
</organism>
<keyword evidence="4" id="KW-0539">Nucleus</keyword>
<protein>
    <recommendedName>
        <fullName evidence="5">NAC domain-containing protein</fullName>
    </recommendedName>
</protein>
<feature type="domain" description="NAC" evidence="5">
    <location>
        <begin position="13"/>
        <end position="164"/>
    </location>
</feature>
<dbReference type="EMBL" id="CM007374">
    <property type="protein sequence ID" value="OIV98090.1"/>
    <property type="molecule type" value="Genomic_DNA"/>
</dbReference>
<dbReference type="SUPFAM" id="SSF101941">
    <property type="entry name" value="NAC domain"/>
    <property type="match status" value="1"/>
</dbReference>
<dbReference type="STRING" id="3871.A0A4P1QZB7"/>
<dbReference type="Gramene" id="OIV98090">
    <property type="protein sequence ID" value="OIV98090"/>
    <property type="gene ID" value="TanjilG_25955"/>
</dbReference>
<evidence type="ECO:0000313" key="7">
    <source>
        <dbReference type="Proteomes" id="UP000188354"/>
    </source>
</evidence>
<keyword evidence="3" id="KW-0804">Transcription</keyword>
<dbReference type="InterPro" id="IPR036093">
    <property type="entry name" value="NAC_dom_sf"/>
</dbReference>
<evidence type="ECO:0000313" key="6">
    <source>
        <dbReference type="EMBL" id="OIV98090.1"/>
    </source>
</evidence>
<gene>
    <name evidence="6" type="ORF">TanjilG_25955</name>
</gene>
<keyword evidence="2" id="KW-0238">DNA-binding</keyword>
<dbReference type="AlphaFoldDB" id="A0A4P1QZB7"/>
<reference evidence="6 7" key="1">
    <citation type="journal article" date="2017" name="Plant Biotechnol. J.">
        <title>A comprehensive draft genome sequence for lupin (Lupinus angustifolius), an emerging health food: insights into plant-microbe interactions and legume evolution.</title>
        <authorList>
            <person name="Hane J.K."/>
            <person name="Ming Y."/>
            <person name="Kamphuis L.G."/>
            <person name="Nelson M.N."/>
            <person name="Garg G."/>
            <person name="Atkins C.A."/>
            <person name="Bayer P.E."/>
            <person name="Bravo A."/>
            <person name="Bringans S."/>
            <person name="Cannon S."/>
            <person name="Edwards D."/>
            <person name="Foley R."/>
            <person name="Gao L.L."/>
            <person name="Harrison M.J."/>
            <person name="Huang W."/>
            <person name="Hurgobin B."/>
            <person name="Li S."/>
            <person name="Liu C.W."/>
            <person name="McGrath A."/>
            <person name="Morahan G."/>
            <person name="Murray J."/>
            <person name="Weller J."/>
            <person name="Jian J."/>
            <person name="Singh K.B."/>
        </authorList>
    </citation>
    <scope>NUCLEOTIDE SEQUENCE [LARGE SCALE GENOMIC DNA]</scope>
    <source>
        <strain evidence="7">cv. Tanjil</strain>
        <tissue evidence="6">Whole plant</tissue>
    </source>
</reference>
<keyword evidence="7" id="KW-1185">Reference proteome</keyword>
<evidence type="ECO:0000259" key="5">
    <source>
        <dbReference type="PROSITE" id="PS51005"/>
    </source>
</evidence>
<accession>A0A4P1QZB7</accession>